<evidence type="ECO:0000313" key="1">
    <source>
        <dbReference type="EMBL" id="GGC91686.1"/>
    </source>
</evidence>
<dbReference type="RefSeq" id="WP_188612560.1">
    <property type="nucleotide sequence ID" value="NZ_BMGG01000012.1"/>
</dbReference>
<accession>A0A916UWQ8</accession>
<evidence type="ECO:0000313" key="2">
    <source>
        <dbReference type="Proteomes" id="UP000637002"/>
    </source>
</evidence>
<proteinExistence type="predicted"/>
<organism evidence="1 2">
    <name type="scientific">Chelatococcus reniformis</name>
    <dbReference type="NCBI Taxonomy" id="1494448"/>
    <lineage>
        <taxon>Bacteria</taxon>
        <taxon>Pseudomonadati</taxon>
        <taxon>Pseudomonadota</taxon>
        <taxon>Alphaproteobacteria</taxon>
        <taxon>Hyphomicrobiales</taxon>
        <taxon>Chelatococcaceae</taxon>
        <taxon>Chelatococcus</taxon>
    </lineage>
</organism>
<name>A0A916UWQ8_9HYPH</name>
<dbReference type="Proteomes" id="UP000637002">
    <property type="component" value="Unassembled WGS sequence"/>
</dbReference>
<comment type="caution">
    <text evidence="1">The sequence shown here is derived from an EMBL/GenBank/DDBJ whole genome shotgun (WGS) entry which is preliminary data.</text>
</comment>
<sequence>MELDKDLRDDAEGELIDAQSFALTIACRGGRWQVSCVDFDVPDPEPDPKSDLIEMSIGEGNSFTEAWHNQAPPWARRIWAS</sequence>
<reference evidence="1" key="2">
    <citation type="submission" date="2020-09" db="EMBL/GenBank/DDBJ databases">
        <authorList>
            <person name="Sun Q."/>
            <person name="Zhou Y."/>
        </authorList>
    </citation>
    <scope>NUCLEOTIDE SEQUENCE</scope>
    <source>
        <strain evidence="1">CGMCC 1.12919</strain>
    </source>
</reference>
<protein>
    <submittedName>
        <fullName evidence="1">Uncharacterized protein</fullName>
    </submittedName>
</protein>
<dbReference type="AlphaFoldDB" id="A0A916UWQ8"/>
<gene>
    <name evidence="1" type="ORF">GCM10010994_56810</name>
</gene>
<keyword evidence="2" id="KW-1185">Reference proteome</keyword>
<reference evidence="1" key="1">
    <citation type="journal article" date="2014" name="Int. J. Syst. Evol. Microbiol.">
        <title>Complete genome sequence of Corynebacterium casei LMG S-19264T (=DSM 44701T), isolated from a smear-ripened cheese.</title>
        <authorList>
            <consortium name="US DOE Joint Genome Institute (JGI-PGF)"/>
            <person name="Walter F."/>
            <person name="Albersmeier A."/>
            <person name="Kalinowski J."/>
            <person name="Ruckert C."/>
        </authorList>
    </citation>
    <scope>NUCLEOTIDE SEQUENCE</scope>
    <source>
        <strain evidence="1">CGMCC 1.12919</strain>
    </source>
</reference>
<dbReference type="EMBL" id="BMGG01000012">
    <property type="protein sequence ID" value="GGC91686.1"/>
    <property type="molecule type" value="Genomic_DNA"/>
</dbReference>